<dbReference type="Proteomes" id="UP000551327">
    <property type="component" value="Unassembled WGS sequence"/>
</dbReference>
<dbReference type="RefSeq" id="WP_185678717.1">
    <property type="nucleotide sequence ID" value="NZ_JACLAX010000005.1"/>
</dbReference>
<dbReference type="SUPFAM" id="SSF56281">
    <property type="entry name" value="Metallo-hydrolase/oxidoreductase"/>
    <property type="match status" value="1"/>
</dbReference>
<organism evidence="3 4">
    <name type="scientific">Novosphingobium piscinae</name>
    <dbReference type="NCBI Taxonomy" id="1507448"/>
    <lineage>
        <taxon>Bacteria</taxon>
        <taxon>Pseudomonadati</taxon>
        <taxon>Pseudomonadota</taxon>
        <taxon>Alphaproteobacteria</taxon>
        <taxon>Sphingomonadales</taxon>
        <taxon>Sphingomonadaceae</taxon>
        <taxon>Novosphingobium</taxon>
    </lineage>
</organism>
<dbReference type="InterPro" id="IPR001279">
    <property type="entry name" value="Metallo-B-lactamas"/>
</dbReference>
<evidence type="ECO:0000256" key="1">
    <source>
        <dbReference type="ARBA" id="ARBA00022801"/>
    </source>
</evidence>
<keyword evidence="1 3" id="KW-0378">Hydrolase</keyword>
<dbReference type="EMBL" id="JACLAX010000005">
    <property type="protein sequence ID" value="MBC2668824.1"/>
    <property type="molecule type" value="Genomic_DNA"/>
</dbReference>
<dbReference type="AlphaFoldDB" id="A0A7X1FXI2"/>
<evidence type="ECO:0000313" key="4">
    <source>
        <dbReference type="Proteomes" id="UP000551327"/>
    </source>
</evidence>
<gene>
    <name evidence="3" type="ORF">H7F53_06695</name>
</gene>
<dbReference type="PANTHER" id="PTHR46018:SF2">
    <property type="entry name" value="ZINC PHOSPHODIESTERASE ELAC PROTEIN 1"/>
    <property type="match status" value="1"/>
</dbReference>
<dbReference type="SMART" id="SM00849">
    <property type="entry name" value="Lactamase_B"/>
    <property type="match status" value="1"/>
</dbReference>
<dbReference type="CDD" id="cd07719">
    <property type="entry name" value="arylsulfatase_AtsA-like_MBL-fold"/>
    <property type="match status" value="1"/>
</dbReference>
<name>A0A7X1FXI2_9SPHN</name>
<protein>
    <submittedName>
        <fullName evidence="3">MBL fold metallo-hydrolase</fullName>
    </submittedName>
</protein>
<feature type="domain" description="Metallo-beta-lactamase" evidence="2">
    <location>
        <begin position="64"/>
        <end position="280"/>
    </location>
</feature>
<evidence type="ECO:0000313" key="3">
    <source>
        <dbReference type="EMBL" id="MBC2668824.1"/>
    </source>
</evidence>
<dbReference type="PANTHER" id="PTHR46018">
    <property type="entry name" value="ZINC PHOSPHODIESTERASE ELAC PROTEIN 1"/>
    <property type="match status" value="1"/>
</dbReference>
<sequence>MTRRLGRALIGIPVLLGLSGASVPIVAARSITPPAMTEGNPACPALRWTTLGTAGGPVATPERAQPANLLEADGGYYLVDSGDGAANQLARAGLNLGSIRGVFISHHHHDHTGGLSAVIGLRWMNQFPGVLTIYGPPGTRAMVDGIVAALEPQARVGFGLGQADRPPAASVAVIELRGGSALTLGGLKVDVAANSHFDHPGPVEADPPQSLSLRFSLGARSITYTGDTGPSPAVASLARETDMLVSEVIDLERIVSDIRQHRPDASPQMMDQMEQHLSAHHLKPADVGSMAQAAGVRHLVLTHFAVPGALVDSAANLRAGVRQSYSGPLDLARDLASYDVGCRRTSDARPPSRGAER</sequence>
<dbReference type="GO" id="GO:0042781">
    <property type="term" value="F:3'-tRNA processing endoribonuclease activity"/>
    <property type="evidence" value="ECO:0007669"/>
    <property type="project" value="TreeGrafter"/>
</dbReference>
<proteinExistence type="predicted"/>
<evidence type="ECO:0000259" key="2">
    <source>
        <dbReference type="SMART" id="SM00849"/>
    </source>
</evidence>
<dbReference type="InterPro" id="IPR036866">
    <property type="entry name" value="RibonucZ/Hydroxyglut_hydro"/>
</dbReference>
<dbReference type="Gene3D" id="3.60.15.10">
    <property type="entry name" value="Ribonuclease Z/Hydroxyacylglutathione hydrolase-like"/>
    <property type="match status" value="1"/>
</dbReference>
<dbReference type="InterPro" id="IPR044094">
    <property type="entry name" value="AtsA-like_MBL-fold"/>
</dbReference>
<comment type="caution">
    <text evidence="3">The sequence shown here is derived from an EMBL/GenBank/DDBJ whole genome shotgun (WGS) entry which is preliminary data.</text>
</comment>
<accession>A0A7X1FXI2</accession>
<keyword evidence="4" id="KW-1185">Reference proteome</keyword>
<dbReference type="Pfam" id="PF12706">
    <property type="entry name" value="Lactamase_B_2"/>
    <property type="match status" value="1"/>
</dbReference>
<reference evidence="3 4" key="1">
    <citation type="submission" date="2020-08" db="EMBL/GenBank/DDBJ databases">
        <title>The genome sequence of type strain Novosphingobium piscinae KCTC 42194.</title>
        <authorList>
            <person name="Liu Y."/>
        </authorList>
    </citation>
    <scope>NUCLEOTIDE SEQUENCE [LARGE SCALE GENOMIC DNA]</scope>
    <source>
        <strain evidence="3 4">KCTC 42194</strain>
    </source>
</reference>